<gene>
    <name evidence="1" type="ORF">GGR36_002800</name>
</gene>
<reference evidence="1 2" key="1">
    <citation type="submission" date="2020-08" db="EMBL/GenBank/DDBJ databases">
        <title>Genomic Encyclopedia of Type Strains, Phase IV (KMG-IV): sequencing the most valuable type-strain genomes for metagenomic binning, comparative biology and taxonomic classification.</title>
        <authorList>
            <person name="Goeker M."/>
        </authorList>
    </citation>
    <scope>NUCLEOTIDE SEQUENCE [LARGE SCALE GENOMIC DNA]</scope>
    <source>
        <strain evidence="1 2">DSM 106739</strain>
    </source>
</reference>
<evidence type="ECO:0000313" key="1">
    <source>
        <dbReference type="EMBL" id="MBB4013454.1"/>
    </source>
</evidence>
<sequence length="33" mass="3764">MRRIVPTIHLAFNDGQQKKPAEAGFFYGTRADQ</sequence>
<accession>A0A840BLV3</accession>
<protein>
    <submittedName>
        <fullName evidence="1">Uncharacterized protein</fullName>
    </submittedName>
</protein>
<keyword evidence="2" id="KW-1185">Reference proteome</keyword>
<name>A0A840BLV3_9RHOO</name>
<organism evidence="1 2">
    <name type="scientific">Niveibacterium umoris</name>
    <dbReference type="NCBI Taxonomy" id="1193620"/>
    <lineage>
        <taxon>Bacteria</taxon>
        <taxon>Pseudomonadati</taxon>
        <taxon>Pseudomonadota</taxon>
        <taxon>Betaproteobacteria</taxon>
        <taxon>Rhodocyclales</taxon>
        <taxon>Rhodocyclaceae</taxon>
        <taxon>Niveibacterium</taxon>
    </lineage>
</organism>
<evidence type="ECO:0000313" key="2">
    <source>
        <dbReference type="Proteomes" id="UP000561045"/>
    </source>
</evidence>
<dbReference type="Proteomes" id="UP000561045">
    <property type="component" value="Unassembled WGS sequence"/>
</dbReference>
<dbReference type="EMBL" id="JACIET010000002">
    <property type="protein sequence ID" value="MBB4013454.1"/>
    <property type="molecule type" value="Genomic_DNA"/>
</dbReference>
<dbReference type="AlphaFoldDB" id="A0A840BLV3"/>
<proteinExistence type="predicted"/>
<comment type="caution">
    <text evidence="1">The sequence shown here is derived from an EMBL/GenBank/DDBJ whole genome shotgun (WGS) entry which is preliminary data.</text>
</comment>